<feature type="transmembrane region" description="Helical" evidence="1">
    <location>
        <begin position="82"/>
        <end position="103"/>
    </location>
</feature>
<evidence type="ECO:0000313" key="2">
    <source>
        <dbReference type="EMBL" id="WAX56063.1"/>
    </source>
</evidence>
<proteinExistence type="predicted"/>
<dbReference type="RefSeq" id="WP_269442589.1">
    <property type="nucleotide sequence ID" value="NZ_CP097463.1"/>
</dbReference>
<dbReference type="Proteomes" id="UP001164693">
    <property type="component" value="Chromosome"/>
</dbReference>
<feature type="transmembrane region" description="Helical" evidence="1">
    <location>
        <begin position="136"/>
        <end position="154"/>
    </location>
</feature>
<organism evidence="2 3">
    <name type="scientific">Jatrophihabitans cynanchi</name>
    <dbReference type="NCBI Taxonomy" id="2944128"/>
    <lineage>
        <taxon>Bacteria</taxon>
        <taxon>Bacillati</taxon>
        <taxon>Actinomycetota</taxon>
        <taxon>Actinomycetes</taxon>
        <taxon>Jatrophihabitantales</taxon>
        <taxon>Jatrophihabitantaceae</taxon>
        <taxon>Jatrophihabitans</taxon>
    </lineage>
</organism>
<keyword evidence="1" id="KW-0472">Membrane</keyword>
<dbReference type="EMBL" id="CP097463">
    <property type="protein sequence ID" value="WAX56063.1"/>
    <property type="molecule type" value="Genomic_DNA"/>
</dbReference>
<protein>
    <submittedName>
        <fullName evidence="2">Uncharacterized protein</fullName>
    </submittedName>
</protein>
<feature type="transmembrane region" description="Helical" evidence="1">
    <location>
        <begin position="109"/>
        <end position="129"/>
    </location>
</feature>
<reference evidence="2" key="1">
    <citation type="submission" date="2022-05" db="EMBL/GenBank/DDBJ databases">
        <title>Jatrophihabitans sp. SB3-54 whole genome sequence.</title>
        <authorList>
            <person name="Suh M.K."/>
            <person name="Eom M.K."/>
            <person name="Kim J.S."/>
            <person name="Kim H.S."/>
            <person name="Do H.E."/>
            <person name="Shin Y.K."/>
            <person name="Lee J.-S."/>
        </authorList>
    </citation>
    <scope>NUCLEOTIDE SEQUENCE</scope>
    <source>
        <strain evidence="2">SB3-54</strain>
    </source>
</reference>
<keyword evidence="1" id="KW-1133">Transmembrane helix</keyword>
<keyword evidence="1" id="KW-0812">Transmembrane</keyword>
<sequence>MTAAALSQPRLRAALPFATVGAACVVGGGVVAAATAHAPTEHALWAVAYLVLVGGVGQLALGAGQAWLAGAPPSTAVLAVEFAAWNVGNAAVIAGTIAGIVWLTDVGGVLLVLALALLLTGTAGARPGWLLRGYRALIVIVLVSIPIGLVLARVRG</sequence>
<evidence type="ECO:0000256" key="1">
    <source>
        <dbReference type="SAM" id="Phobius"/>
    </source>
</evidence>
<keyword evidence="3" id="KW-1185">Reference proteome</keyword>
<evidence type="ECO:0000313" key="3">
    <source>
        <dbReference type="Proteomes" id="UP001164693"/>
    </source>
</evidence>
<feature type="transmembrane region" description="Helical" evidence="1">
    <location>
        <begin position="43"/>
        <end position="70"/>
    </location>
</feature>
<accession>A0ABY7JU35</accession>
<name>A0ABY7JU35_9ACTN</name>
<gene>
    <name evidence="2" type="ORF">M6B22_16170</name>
</gene>